<reference evidence="1" key="2">
    <citation type="submission" date="2022-01" db="EMBL/GenBank/DDBJ databases">
        <authorList>
            <person name="Yamashiro T."/>
            <person name="Shiraishi A."/>
            <person name="Satake H."/>
            <person name="Nakayama K."/>
        </authorList>
    </citation>
    <scope>NUCLEOTIDE SEQUENCE</scope>
</reference>
<dbReference type="Proteomes" id="UP001151760">
    <property type="component" value="Unassembled WGS sequence"/>
</dbReference>
<reference evidence="1" key="1">
    <citation type="journal article" date="2022" name="Int. J. Mol. Sci.">
        <title>Draft Genome of Tanacetum Coccineum: Genomic Comparison of Closely Related Tanacetum-Family Plants.</title>
        <authorList>
            <person name="Yamashiro T."/>
            <person name="Shiraishi A."/>
            <person name="Nakayama K."/>
            <person name="Satake H."/>
        </authorList>
    </citation>
    <scope>NUCLEOTIDE SEQUENCE</scope>
</reference>
<protein>
    <submittedName>
        <fullName evidence="1">Uncharacterized protein</fullName>
    </submittedName>
</protein>
<evidence type="ECO:0000313" key="2">
    <source>
        <dbReference type="Proteomes" id="UP001151760"/>
    </source>
</evidence>
<sequence length="200" mass="21145">MLVLTEPWGVCLFFLPYSHIRLGCARGRLFVIAHAGVGPLSSKGPRVIVSADVSILPQSVFVRGGATGAALKAGVGPLSGKGPRVIVSADVSILPQSVFVREGATGAALKVKLIVSTKTVSLYGLSRVMGLDHLVDWAGERAMISICISLPQWLRAHCVEGCQKRLYGALNRETFIAVVNANSHDDIRTLAAAAAIETIF</sequence>
<comment type="caution">
    <text evidence="1">The sequence shown here is derived from an EMBL/GenBank/DDBJ whole genome shotgun (WGS) entry which is preliminary data.</text>
</comment>
<accession>A0ABQ4XDW8</accession>
<proteinExistence type="predicted"/>
<organism evidence="1 2">
    <name type="scientific">Tanacetum coccineum</name>
    <dbReference type="NCBI Taxonomy" id="301880"/>
    <lineage>
        <taxon>Eukaryota</taxon>
        <taxon>Viridiplantae</taxon>
        <taxon>Streptophyta</taxon>
        <taxon>Embryophyta</taxon>
        <taxon>Tracheophyta</taxon>
        <taxon>Spermatophyta</taxon>
        <taxon>Magnoliopsida</taxon>
        <taxon>eudicotyledons</taxon>
        <taxon>Gunneridae</taxon>
        <taxon>Pentapetalae</taxon>
        <taxon>asterids</taxon>
        <taxon>campanulids</taxon>
        <taxon>Asterales</taxon>
        <taxon>Asteraceae</taxon>
        <taxon>Asteroideae</taxon>
        <taxon>Anthemideae</taxon>
        <taxon>Anthemidinae</taxon>
        <taxon>Tanacetum</taxon>
    </lineage>
</organism>
<dbReference type="EMBL" id="BQNB010009415">
    <property type="protein sequence ID" value="GJS63215.1"/>
    <property type="molecule type" value="Genomic_DNA"/>
</dbReference>
<name>A0ABQ4XDW8_9ASTR</name>
<gene>
    <name evidence="1" type="ORF">Tco_0677779</name>
</gene>
<evidence type="ECO:0000313" key="1">
    <source>
        <dbReference type="EMBL" id="GJS63215.1"/>
    </source>
</evidence>
<keyword evidence="2" id="KW-1185">Reference proteome</keyword>